<evidence type="ECO:0000313" key="3">
    <source>
        <dbReference type="Proteomes" id="UP000002497"/>
    </source>
</evidence>
<reference evidence="3" key="2">
    <citation type="submission" date="2010-03" db="EMBL/GenBank/DDBJ databases">
        <title>The genome sequence of Coccidioides posadasii strain Silveira.</title>
        <authorList>
            <consortium name="The Broad Institute Genome Sequencing Center for Infectious Disease"/>
            <person name="Neafsey D."/>
            <person name="Orbach M."/>
            <person name="Henn M.R."/>
            <person name="Cole G.T."/>
            <person name="Galgiani J."/>
            <person name="Gardner M.J."/>
            <person name="Kirkland T.N."/>
            <person name="Taylor J.W."/>
            <person name="Young S.K."/>
            <person name="Zeng Q."/>
            <person name="Koehrsen M."/>
            <person name="Alvarado L."/>
            <person name="Berlin A."/>
            <person name="Borenstein D."/>
            <person name="Chapman S.B."/>
            <person name="Chen Z."/>
            <person name="Engels R."/>
            <person name="Freedman E."/>
            <person name="Gellesch M."/>
            <person name="Goldberg J."/>
            <person name="Griggs A."/>
            <person name="Gujja S."/>
            <person name="Heilman E."/>
            <person name="Heiman D."/>
            <person name="Howarth C."/>
            <person name="Jen D."/>
            <person name="Larson L."/>
            <person name="Mehta T."/>
            <person name="Neiman D."/>
            <person name="Park D."/>
            <person name="Pearson M."/>
            <person name="Richards J."/>
            <person name="Roberts A."/>
            <person name="Saif S."/>
            <person name="Shea T."/>
            <person name="Shenoy N."/>
            <person name="Sisk P."/>
            <person name="Stolte C."/>
            <person name="Sykes S."/>
            <person name="Walk T."/>
            <person name="White J."/>
            <person name="Yandava C."/>
            <person name="Haas B."/>
            <person name="Nusbaum C."/>
            <person name="Birren B."/>
        </authorList>
    </citation>
    <scope>NUCLEOTIDE SEQUENCE [LARGE SCALE GENOMIC DNA]</scope>
    <source>
        <strain evidence="3">RMSCC 757 / Silveira</strain>
    </source>
</reference>
<gene>
    <name evidence="2" type="ORF">CPSG_07546</name>
</gene>
<reference evidence="3" key="1">
    <citation type="journal article" date="2010" name="Genome Res.">
        <title>Population genomic sequencing of Coccidioides fungi reveals recent hybridization and transposon control.</title>
        <authorList>
            <person name="Neafsey D.E."/>
            <person name="Barker B.M."/>
            <person name="Sharpton T.J."/>
            <person name="Stajich J.E."/>
            <person name="Park D.J."/>
            <person name="Whiston E."/>
            <person name="Hung C.-Y."/>
            <person name="McMahan C."/>
            <person name="White J."/>
            <person name="Sykes S."/>
            <person name="Heiman D."/>
            <person name="Young S."/>
            <person name="Zeng Q."/>
            <person name="Abouelleil A."/>
            <person name="Aftuck L."/>
            <person name="Bessette D."/>
            <person name="Brown A."/>
            <person name="FitzGerald M."/>
            <person name="Lui A."/>
            <person name="Macdonald J.P."/>
            <person name="Priest M."/>
            <person name="Orbach M.J."/>
            <person name="Galgiani J.N."/>
            <person name="Kirkland T.N."/>
            <person name="Cole G.T."/>
            <person name="Birren B.W."/>
            <person name="Henn M.R."/>
            <person name="Taylor J.W."/>
            <person name="Rounsley S.D."/>
        </authorList>
    </citation>
    <scope>NUCLEOTIDE SEQUENCE [LARGE SCALE GENOMIC DNA]</scope>
    <source>
        <strain evidence="3">RMSCC 757 / Silveira</strain>
    </source>
</reference>
<dbReference type="AlphaFoldDB" id="E9DCJ4"/>
<accession>E9DCJ4</accession>
<dbReference type="VEuPathDB" id="FungiDB:CPSG_07546"/>
<name>E9DCJ4_COCPS</name>
<keyword evidence="1" id="KW-0732">Signal</keyword>
<proteinExistence type="predicted"/>
<dbReference type="Proteomes" id="UP000002497">
    <property type="component" value="Unassembled WGS sequence"/>
</dbReference>
<dbReference type="EMBL" id="GL636499">
    <property type="protein sequence ID" value="EFW15919.1"/>
    <property type="molecule type" value="Genomic_DNA"/>
</dbReference>
<organism evidence="3">
    <name type="scientific">Coccidioides posadasii (strain RMSCC 757 / Silveira)</name>
    <name type="common">Valley fever fungus</name>
    <dbReference type="NCBI Taxonomy" id="443226"/>
    <lineage>
        <taxon>Eukaryota</taxon>
        <taxon>Fungi</taxon>
        <taxon>Dikarya</taxon>
        <taxon>Ascomycota</taxon>
        <taxon>Pezizomycotina</taxon>
        <taxon>Eurotiomycetes</taxon>
        <taxon>Eurotiomycetidae</taxon>
        <taxon>Onygenales</taxon>
        <taxon>Onygenaceae</taxon>
        <taxon>Coccidioides</taxon>
    </lineage>
</organism>
<feature type="signal peptide" evidence="1">
    <location>
        <begin position="1"/>
        <end position="18"/>
    </location>
</feature>
<feature type="chain" id="PRO_5003237724" evidence="1">
    <location>
        <begin position="19"/>
        <end position="311"/>
    </location>
</feature>
<dbReference type="HOGENOM" id="CLU_894310_0_0_1"/>
<protein>
    <submittedName>
        <fullName evidence="2">Uncharacterized protein</fullName>
    </submittedName>
</protein>
<evidence type="ECO:0000256" key="1">
    <source>
        <dbReference type="SAM" id="SignalP"/>
    </source>
</evidence>
<evidence type="ECO:0000313" key="2">
    <source>
        <dbReference type="EMBL" id="EFW15919.1"/>
    </source>
</evidence>
<keyword evidence="3" id="KW-1185">Reference proteome</keyword>
<sequence>MAVLFVILLVSRIPPVSSWPNLEMVPLGRWQRLRDGLMINSIWNPQKSPPFPPREGIEGHNSSLAVNIPREIHWRGFVRPLSECRKGLWHVGRQAAIQKPNFQRRGHAKPIETFYISVMPSSEARLKIPCRVRAFKDDRGWNVLPASLKFLSEIKRLLLRPLSADKSISKRPTLALHVSCRFAPIRRLRPDGHFGSLVPWLQGPPCSSGKFRAGITFLVVSEPRGRRSRRANSDLRSDNMPQKSDISSHQFYWLVAALRGTVLSTTFNGMSEEFKRKGFGNLRRNAPPNVGTTGASPVAPLTIIAIIIIIS</sequence>